<comment type="subcellular location">
    <subcellularLocation>
        <location evidence="1">Host cell</location>
    </subcellularLocation>
    <subcellularLocation>
        <location evidence="2">Secreted</location>
    </subcellularLocation>
</comment>
<dbReference type="GO" id="GO:0005576">
    <property type="term" value="C:extracellular region"/>
    <property type="evidence" value="ECO:0007669"/>
    <property type="project" value="UniProtKB-SubCell"/>
</dbReference>
<evidence type="ECO:0000313" key="6">
    <source>
        <dbReference type="Proteomes" id="UP000694044"/>
    </source>
</evidence>
<name>A0A8T1V2G0_9STRA</name>
<evidence type="ECO:0000313" key="5">
    <source>
        <dbReference type="EMBL" id="KAG7375472.1"/>
    </source>
</evidence>
<proteinExistence type="predicted"/>
<comment type="caution">
    <text evidence="5">The sequence shown here is derived from an EMBL/GenBank/DDBJ whole genome shotgun (WGS) entry which is preliminary data.</text>
</comment>
<sequence length="131" mass="14579">MKELYCMLEDGRVLMVEIEDDLTTAHLKYYIKNRASNTLAAVDAFELTLRRAWTGRRWLNPDDADFDQRKQNIMSCSGNVMPLGTLMGANQFGFPSRRDHGRNGDVHVLIQLPPRLSDTGAPTPAASGGKA</sequence>
<dbReference type="AlphaFoldDB" id="A0A8T1V2G0"/>
<reference evidence="5" key="1">
    <citation type="submission" date="2021-02" db="EMBL/GenBank/DDBJ databases">
        <authorList>
            <person name="Palmer J.M."/>
        </authorList>
    </citation>
    <scope>NUCLEOTIDE SEQUENCE</scope>
    <source>
        <strain evidence="5">SCRP734</strain>
    </source>
</reference>
<organism evidence="5 6">
    <name type="scientific">Phytophthora pseudosyringae</name>
    <dbReference type="NCBI Taxonomy" id="221518"/>
    <lineage>
        <taxon>Eukaryota</taxon>
        <taxon>Sar</taxon>
        <taxon>Stramenopiles</taxon>
        <taxon>Oomycota</taxon>
        <taxon>Peronosporomycetes</taxon>
        <taxon>Peronosporales</taxon>
        <taxon>Peronosporaceae</taxon>
        <taxon>Phytophthora</taxon>
    </lineage>
</organism>
<evidence type="ECO:0000256" key="2">
    <source>
        <dbReference type="ARBA" id="ARBA00004613"/>
    </source>
</evidence>
<dbReference type="EMBL" id="JAGDFM010001147">
    <property type="protein sequence ID" value="KAG7375472.1"/>
    <property type="molecule type" value="Genomic_DNA"/>
</dbReference>
<dbReference type="Pfam" id="PF20147">
    <property type="entry name" value="Crinkler"/>
    <property type="match status" value="1"/>
</dbReference>
<evidence type="ECO:0000259" key="4">
    <source>
        <dbReference type="Pfam" id="PF20147"/>
    </source>
</evidence>
<feature type="domain" description="Crinkler effector protein N-terminal" evidence="4">
    <location>
        <begin position="4"/>
        <end position="111"/>
    </location>
</feature>
<evidence type="ECO:0000256" key="1">
    <source>
        <dbReference type="ARBA" id="ARBA00004340"/>
    </source>
</evidence>
<protein>
    <recommendedName>
        <fullName evidence="4">Crinkler effector protein N-terminal domain-containing protein</fullName>
    </recommendedName>
</protein>
<evidence type="ECO:0000256" key="3">
    <source>
        <dbReference type="ARBA" id="ARBA00022525"/>
    </source>
</evidence>
<keyword evidence="6" id="KW-1185">Reference proteome</keyword>
<dbReference type="InterPro" id="IPR045379">
    <property type="entry name" value="Crinkler_N"/>
</dbReference>
<dbReference type="OrthoDB" id="10613077at2759"/>
<dbReference type="Proteomes" id="UP000694044">
    <property type="component" value="Unassembled WGS sequence"/>
</dbReference>
<keyword evidence="3" id="KW-0964">Secreted</keyword>
<accession>A0A8T1V2G0</accession>
<gene>
    <name evidence="5" type="ORF">PHYPSEUDO_001085</name>
</gene>
<dbReference type="GO" id="GO:0043657">
    <property type="term" value="C:host cell"/>
    <property type="evidence" value="ECO:0007669"/>
    <property type="project" value="UniProtKB-SubCell"/>
</dbReference>